<dbReference type="EMBL" id="BAABLV010000006">
    <property type="protein sequence ID" value="GAA4890276.1"/>
    <property type="molecule type" value="Genomic_DNA"/>
</dbReference>
<name>A0ABP9EZX1_9ACTN</name>
<comment type="caution">
    <text evidence="1">The sequence shown here is derived from an EMBL/GenBank/DDBJ whole genome shotgun (WGS) entry which is preliminary data.</text>
</comment>
<protein>
    <submittedName>
        <fullName evidence="1">Uncharacterized protein</fullName>
    </submittedName>
</protein>
<organism evidence="1 2">
    <name type="scientific">Tessaracoccus lubricantis</name>
    <dbReference type="NCBI Taxonomy" id="545543"/>
    <lineage>
        <taxon>Bacteria</taxon>
        <taxon>Bacillati</taxon>
        <taxon>Actinomycetota</taxon>
        <taxon>Actinomycetes</taxon>
        <taxon>Propionibacteriales</taxon>
        <taxon>Propionibacteriaceae</taxon>
        <taxon>Tessaracoccus</taxon>
    </lineage>
</organism>
<dbReference type="Proteomes" id="UP001501521">
    <property type="component" value="Unassembled WGS sequence"/>
</dbReference>
<gene>
    <name evidence="1" type="ORF">GCM10025789_03410</name>
</gene>
<keyword evidence="2" id="KW-1185">Reference proteome</keyword>
<evidence type="ECO:0000313" key="1">
    <source>
        <dbReference type="EMBL" id="GAA4890276.1"/>
    </source>
</evidence>
<reference evidence="2" key="1">
    <citation type="journal article" date="2019" name="Int. J. Syst. Evol. Microbiol.">
        <title>The Global Catalogue of Microorganisms (GCM) 10K type strain sequencing project: providing services to taxonomists for standard genome sequencing and annotation.</title>
        <authorList>
            <consortium name="The Broad Institute Genomics Platform"/>
            <consortium name="The Broad Institute Genome Sequencing Center for Infectious Disease"/>
            <person name="Wu L."/>
            <person name="Ma J."/>
        </authorList>
    </citation>
    <scope>NUCLEOTIDE SEQUENCE [LARGE SCALE GENOMIC DNA]</scope>
    <source>
        <strain evidence="2">JCM 19125</strain>
    </source>
</reference>
<sequence>MHCLPREISKHADSRWELAPVTIDGSTGRDSATLEKCFCGGGGNGSVCDLVPRGRVVALEGCGGDPLVYAFGECHGEPPQVWCRILLS</sequence>
<accession>A0ABP9EZX1</accession>
<evidence type="ECO:0000313" key="2">
    <source>
        <dbReference type="Proteomes" id="UP001501521"/>
    </source>
</evidence>
<proteinExistence type="predicted"/>